<gene>
    <name evidence="2" type="ORF">HAX54_025916</name>
</gene>
<evidence type="ECO:0000313" key="3">
    <source>
        <dbReference type="Proteomes" id="UP000823775"/>
    </source>
</evidence>
<organism evidence="2 3">
    <name type="scientific">Datura stramonium</name>
    <name type="common">Jimsonweed</name>
    <name type="synonym">Common thornapple</name>
    <dbReference type="NCBI Taxonomy" id="4076"/>
    <lineage>
        <taxon>Eukaryota</taxon>
        <taxon>Viridiplantae</taxon>
        <taxon>Streptophyta</taxon>
        <taxon>Embryophyta</taxon>
        <taxon>Tracheophyta</taxon>
        <taxon>Spermatophyta</taxon>
        <taxon>Magnoliopsida</taxon>
        <taxon>eudicotyledons</taxon>
        <taxon>Gunneridae</taxon>
        <taxon>Pentapetalae</taxon>
        <taxon>asterids</taxon>
        <taxon>lamiids</taxon>
        <taxon>Solanales</taxon>
        <taxon>Solanaceae</taxon>
        <taxon>Solanoideae</taxon>
        <taxon>Datureae</taxon>
        <taxon>Datura</taxon>
    </lineage>
</organism>
<dbReference type="Proteomes" id="UP000823775">
    <property type="component" value="Unassembled WGS sequence"/>
</dbReference>
<comment type="caution">
    <text evidence="2">The sequence shown here is derived from an EMBL/GenBank/DDBJ whole genome shotgun (WGS) entry which is preliminary data.</text>
</comment>
<name>A0ABS8V1J5_DATST</name>
<proteinExistence type="predicted"/>
<protein>
    <submittedName>
        <fullName evidence="2">Uncharacterized protein</fullName>
    </submittedName>
</protein>
<feature type="region of interest" description="Disordered" evidence="1">
    <location>
        <begin position="20"/>
        <end position="48"/>
    </location>
</feature>
<keyword evidence="3" id="KW-1185">Reference proteome</keyword>
<accession>A0ABS8V1J5</accession>
<evidence type="ECO:0000256" key="1">
    <source>
        <dbReference type="SAM" id="MobiDB-lite"/>
    </source>
</evidence>
<reference evidence="2 3" key="1">
    <citation type="journal article" date="2021" name="BMC Genomics">
        <title>Datura genome reveals duplications of psychoactive alkaloid biosynthetic genes and high mutation rate following tissue culture.</title>
        <authorList>
            <person name="Rajewski A."/>
            <person name="Carter-House D."/>
            <person name="Stajich J."/>
            <person name="Litt A."/>
        </authorList>
    </citation>
    <scope>NUCLEOTIDE SEQUENCE [LARGE SCALE GENOMIC DNA]</scope>
    <source>
        <strain evidence="2">AR-01</strain>
    </source>
</reference>
<evidence type="ECO:0000313" key="2">
    <source>
        <dbReference type="EMBL" id="MCD9640549.1"/>
    </source>
</evidence>
<dbReference type="EMBL" id="JACEIK010003150">
    <property type="protein sequence ID" value="MCD9640549.1"/>
    <property type="molecule type" value="Genomic_DNA"/>
</dbReference>
<sequence>MYDEMGNPRTHLKEYLDWCDPLKRKSTESPESPKEKEPQRKVPESTLGHDKDEVIMANKSEAFNTGIGLVQAQNDDREKNVENKHDQLAVCQYDRRGKEIQSTSYKDLDKEIHSLRKPIDEDLLLKNY</sequence>